<dbReference type="Pfam" id="PF00593">
    <property type="entry name" value="TonB_dep_Rec_b-barrel"/>
    <property type="match status" value="1"/>
</dbReference>
<evidence type="ECO:0000313" key="2">
    <source>
        <dbReference type="EMBL" id="MBV7257759.1"/>
    </source>
</evidence>
<dbReference type="PANTHER" id="PTHR47234:SF2">
    <property type="entry name" value="TONB-DEPENDENT RECEPTOR"/>
    <property type="match status" value="1"/>
</dbReference>
<keyword evidence="3" id="KW-1185">Reference proteome</keyword>
<comment type="caution">
    <text evidence="2">The sequence shown here is derived from an EMBL/GenBank/DDBJ whole genome shotgun (WGS) entry which is preliminary data.</text>
</comment>
<name>A0ABS6SH84_9SPHN</name>
<dbReference type="RefSeq" id="WP_218446609.1">
    <property type="nucleotide sequence ID" value="NZ_JAGSPA010000005.1"/>
</dbReference>
<evidence type="ECO:0000313" key="3">
    <source>
        <dbReference type="Proteomes" id="UP000722336"/>
    </source>
</evidence>
<protein>
    <submittedName>
        <fullName evidence="2">TonB-dependent receptor</fullName>
    </submittedName>
</protein>
<dbReference type="InterPro" id="IPR000531">
    <property type="entry name" value="Beta-barrel_TonB"/>
</dbReference>
<feature type="non-terminal residue" evidence="2">
    <location>
        <position position="1"/>
    </location>
</feature>
<sequence length="626" mass="67515">DSSNAVATGGGLNLETLDPNTNTVVRNPFVPDAIFDDAIDTNGDGLKDINLVKRLVDFGPRASEATRQTFRIVGGFRGDIAEGWNYETFVNYGETNIAQTGTGQINILNYRASQQIISDGQGGFQCADANARDEGCVPVDYFGLNSFTPEMINYLAAPQAFNAKISQVSVGGNVGGELFSITPDDPVLVTFGAEYRKEQSASQWDALQQQGLNGGNALPPTVGEFDVVEGFAEVLVPLVRESFIHDLSVRGAVRISDYSTVGSTLSWNAGGEFAPIEDIRFRAMYAKTVRAPNISELFDGLNQTFPTLTDPCEGVTAAGTDALSVNCRAAPGVNENIAQNGGVFFVGQADRQGISGFTGGNPNLDEEKGETITAGVVINPRSIDALRNLSLSVDYFQVKIEDAITNTPRQFIVNQCYQAGNQDFCDFITRRSVTAGLNNVGALEFVNTGPSNSGGEEIQGIDAVLTYRHSFPMGDEDLGVNLRVAYTHLLDHFVIPLPGSDKDNLDGEVGNAKDRFNVSLVADRGPVQFSLTGTYIGESFLDDQFTGVEEGEDDAFRLHPEFYLDTQIRFAIAEQYEFYVGVDNLLNNDPIYTASVPGASTTGQDANTGVYDPLGRRYYAGVKLSF</sequence>
<dbReference type="EMBL" id="JAGSPA010000005">
    <property type="protein sequence ID" value="MBV7257759.1"/>
    <property type="molecule type" value="Genomic_DNA"/>
</dbReference>
<dbReference type="Proteomes" id="UP000722336">
    <property type="component" value="Unassembled WGS sequence"/>
</dbReference>
<organism evidence="2 3">
    <name type="scientific">Pacificimonas pallii</name>
    <dbReference type="NCBI Taxonomy" id="2827236"/>
    <lineage>
        <taxon>Bacteria</taxon>
        <taxon>Pseudomonadati</taxon>
        <taxon>Pseudomonadota</taxon>
        <taxon>Alphaproteobacteria</taxon>
        <taxon>Sphingomonadales</taxon>
        <taxon>Sphingosinicellaceae</taxon>
        <taxon>Pacificimonas</taxon>
    </lineage>
</organism>
<keyword evidence="2" id="KW-0675">Receptor</keyword>
<evidence type="ECO:0000259" key="1">
    <source>
        <dbReference type="Pfam" id="PF00593"/>
    </source>
</evidence>
<feature type="domain" description="TonB-dependent receptor-like beta-barrel" evidence="1">
    <location>
        <begin position="38"/>
        <end position="585"/>
    </location>
</feature>
<proteinExistence type="predicted"/>
<gene>
    <name evidence="2" type="ORF">KCG44_13310</name>
</gene>
<reference evidence="2 3" key="1">
    <citation type="submission" date="2021-04" db="EMBL/GenBank/DDBJ databases">
        <authorList>
            <person name="Pira H."/>
            <person name="Risdian C."/>
            <person name="Wink J."/>
        </authorList>
    </citation>
    <scope>NUCLEOTIDE SEQUENCE [LARGE SCALE GENOMIC DNA]</scope>
    <source>
        <strain evidence="2 3">WHA3</strain>
    </source>
</reference>
<dbReference type="PANTHER" id="PTHR47234">
    <property type="match status" value="1"/>
</dbReference>
<accession>A0ABS6SH84</accession>